<sequence length="274" mass="29212">MDESTANKIILATHWPRMMAATALGFLALFLLVLTLSTLKEYRFIGSGVTATNTITVSGEGEVFAVPDTATFSVTIQEEAKQVKDAQKVATEKSNDIIAYLKKQGVEEKDIKTADYSVYPQYDYTNAACSGGYCPPGRQVLRGFQVSQTLTVKVRDTEKAGDLLSGVGELGASSVSGLSFELDTADQSAKEAEARGKAIEDARTKAEALAGQLGVSLVRIVGFSENGNYPVYYAKAEMSMTADGRGGAALPPSPQIPVGENKIVSNVSVTYEIR</sequence>
<proteinExistence type="predicted"/>
<dbReference type="Gene3D" id="3.30.70.2970">
    <property type="entry name" value="Protein of unknown function (DUF541), domain 2"/>
    <property type="match status" value="1"/>
</dbReference>
<comment type="caution">
    <text evidence="1">The sequence shown here is derived from an EMBL/GenBank/DDBJ whole genome shotgun (WGS) entry which is preliminary data.</text>
</comment>
<organism evidence="1 2">
    <name type="scientific">Candidatus Kaiserbacteria bacterium RIFCSPLOWO2_01_FULL_54_24</name>
    <dbReference type="NCBI Taxonomy" id="1798515"/>
    <lineage>
        <taxon>Bacteria</taxon>
        <taxon>Candidatus Kaiseribacteriota</taxon>
    </lineage>
</organism>
<evidence type="ECO:0000313" key="1">
    <source>
        <dbReference type="EMBL" id="OGG76864.1"/>
    </source>
</evidence>
<evidence type="ECO:0000313" key="2">
    <source>
        <dbReference type="Proteomes" id="UP000177215"/>
    </source>
</evidence>
<name>A0A1F6ET96_9BACT</name>
<dbReference type="InterPro" id="IPR052022">
    <property type="entry name" value="26kDa_periplasmic_antigen"/>
</dbReference>
<reference evidence="1 2" key="1">
    <citation type="journal article" date="2016" name="Nat. Commun.">
        <title>Thousands of microbial genomes shed light on interconnected biogeochemical processes in an aquifer system.</title>
        <authorList>
            <person name="Anantharaman K."/>
            <person name="Brown C.T."/>
            <person name="Hug L.A."/>
            <person name="Sharon I."/>
            <person name="Castelle C.J."/>
            <person name="Probst A.J."/>
            <person name="Thomas B.C."/>
            <person name="Singh A."/>
            <person name="Wilkins M.J."/>
            <person name="Karaoz U."/>
            <person name="Brodie E.L."/>
            <person name="Williams K.H."/>
            <person name="Hubbard S.S."/>
            <person name="Banfield J.F."/>
        </authorList>
    </citation>
    <scope>NUCLEOTIDE SEQUENCE [LARGE SCALE GENOMIC DNA]</scope>
</reference>
<gene>
    <name evidence="1" type="ORF">A3B35_02110</name>
</gene>
<dbReference type="AlphaFoldDB" id="A0A1F6ET96"/>
<dbReference type="PANTHER" id="PTHR34387:SF1">
    <property type="entry name" value="PERIPLASMIC IMMUNOGENIC PROTEIN"/>
    <property type="match status" value="1"/>
</dbReference>
<dbReference type="EMBL" id="MFMC01000035">
    <property type="protein sequence ID" value="OGG76864.1"/>
    <property type="molecule type" value="Genomic_DNA"/>
</dbReference>
<dbReference type="PANTHER" id="PTHR34387">
    <property type="entry name" value="SLR1258 PROTEIN"/>
    <property type="match status" value="1"/>
</dbReference>
<protein>
    <recommendedName>
        <fullName evidence="3">DUF541 domain-containing protein</fullName>
    </recommendedName>
</protein>
<accession>A0A1F6ET96</accession>
<dbReference type="InterPro" id="IPR007497">
    <property type="entry name" value="SIMPL/DUF541"/>
</dbReference>
<dbReference type="Proteomes" id="UP000177215">
    <property type="component" value="Unassembled WGS sequence"/>
</dbReference>
<dbReference type="Pfam" id="PF04402">
    <property type="entry name" value="SIMPL"/>
    <property type="match status" value="1"/>
</dbReference>
<evidence type="ECO:0008006" key="3">
    <source>
        <dbReference type="Google" id="ProtNLM"/>
    </source>
</evidence>
<dbReference type="GO" id="GO:0006974">
    <property type="term" value="P:DNA damage response"/>
    <property type="evidence" value="ECO:0007669"/>
    <property type="project" value="TreeGrafter"/>
</dbReference>
<dbReference type="Gene3D" id="3.30.110.170">
    <property type="entry name" value="Protein of unknown function (DUF541), domain 1"/>
    <property type="match status" value="1"/>
</dbReference>
<dbReference type="STRING" id="1798515.A3B35_02110"/>